<dbReference type="Gene3D" id="3.40.50.2000">
    <property type="entry name" value="Glycogen Phosphorylase B"/>
    <property type="match status" value="2"/>
</dbReference>
<feature type="domain" description="Glycosyl transferase family 1" evidence="3">
    <location>
        <begin position="185"/>
        <end position="342"/>
    </location>
</feature>
<evidence type="ECO:0000313" key="5">
    <source>
        <dbReference type="EMBL" id="MFD0684318.1"/>
    </source>
</evidence>
<protein>
    <submittedName>
        <fullName evidence="5">Glycosyltransferase family 4 protein</fullName>
        <ecNumber evidence="5">2.4.-.-</ecNumber>
    </submittedName>
</protein>
<evidence type="ECO:0000256" key="2">
    <source>
        <dbReference type="ARBA" id="ARBA00022679"/>
    </source>
</evidence>
<dbReference type="Proteomes" id="UP001597063">
    <property type="component" value="Unassembled WGS sequence"/>
</dbReference>
<evidence type="ECO:0000256" key="1">
    <source>
        <dbReference type="ARBA" id="ARBA00022676"/>
    </source>
</evidence>
<dbReference type="Pfam" id="PF13439">
    <property type="entry name" value="Glyco_transf_4"/>
    <property type="match status" value="1"/>
</dbReference>
<name>A0ABW2XD04_9ACTN</name>
<dbReference type="GO" id="GO:0016757">
    <property type="term" value="F:glycosyltransferase activity"/>
    <property type="evidence" value="ECO:0007669"/>
    <property type="project" value="UniProtKB-KW"/>
</dbReference>
<keyword evidence="1 5" id="KW-0328">Glycosyltransferase</keyword>
<dbReference type="EMBL" id="JBHTGP010000003">
    <property type="protein sequence ID" value="MFD0684318.1"/>
    <property type="molecule type" value="Genomic_DNA"/>
</dbReference>
<dbReference type="SUPFAM" id="SSF53756">
    <property type="entry name" value="UDP-Glycosyltransferase/glycogen phosphorylase"/>
    <property type="match status" value="1"/>
</dbReference>
<feature type="domain" description="Glycosyltransferase subfamily 4-like N-terminal" evidence="4">
    <location>
        <begin position="1"/>
        <end position="174"/>
    </location>
</feature>
<dbReference type="InterPro" id="IPR001296">
    <property type="entry name" value="Glyco_trans_1"/>
</dbReference>
<dbReference type="InterPro" id="IPR028098">
    <property type="entry name" value="Glyco_trans_4-like_N"/>
</dbReference>
<sequence length="379" mass="42503">MGGTFRSNIILANHLAERHQVEIVTVLRTRESPFYPVDPRVRLRTLIDVRENARPGWAVRLDRYPSRLVPRADPRRGDVPLRGDPRLWRALRTLRTDVLISTRVGLNLLAARFAPRRTVVVGREHRNFTFHDDAMLKQIGRWYPRLDAVVTRTESDRRDYARILGAAAPVVTLPGELPPGRRLRSSLDQRIIAAAGRFVQVKRYDRLISAFAAVRAAHPDWILRIYGYGSLEEDLRAQTNRLGLGDSVRFPGPARDTEAEFAKASILAVSSDNEGFGRTIIEAFGCGVPVVSFDCPRGPREIITPGRDGLLVPPGDVDALGAALTELITDDGLRRRMGRNALQTARHYDITVIGERWEHLLSDLVAAKTRAMGRADLLR</sequence>
<organism evidence="5 6">
    <name type="scientific">Actinomadura fibrosa</name>
    <dbReference type="NCBI Taxonomy" id="111802"/>
    <lineage>
        <taxon>Bacteria</taxon>
        <taxon>Bacillati</taxon>
        <taxon>Actinomycetota</taxon>
        <taxon>Actinomycetes</taxon>
        <taxon>Streptosporangiales</taxon>
        <taxon>Thermomonosporaceae</taxon>
        <taxon>Actinomadura</taxon>
    </lineage>
</organism>
<keyword evidence="2 5" id="KW-0808">Transferase</keyword>
<proteinExistence type="predicted"/>
<keyword evidence="6" id="KW-1185">Reference proteome</keyword>
<evidence type="ECO:0000313" key="6">
    <source>
        <dbReference type="Proteomes" id="UP001597063"/>
    </source>
</evidence>
<dbReference type="EC" id="2.4.-.-" evidence="5"/>
<reference evidence="6" key="1">
    <citation type="journal article" date="2019" name="Int. J. Syst. Evol. Microbiol.">
        <title>The Global Catalogue of Microorganisms (GCM) 10K type strain sequencing project: providing services to taxonomists for standard genome sequencing and annotation.</title>
        <authorList>
            <consortium name="The Broad Institute Genomics Platform"/>
            <consortium name="The Broad Institute Genome Sequencing Center for Infectious Disease"/>
            <person name="Wu L."/>
            <person name="Ma J."/>
        </authorList>
    </citation>
    <scope>NUCLEOTIDE SEQUENCE [LARGE SCALE GENOMIC DNA]</scope>
    <source>
        <strain evidence="6">JCM 9371</strain>
    </source>
</reference>
<gene>
    <name evidence="5" type="ORF">ACFQZM_07415</name>
</gene>
<dbReference type="Pfam" id="PF00534">
    <property type="entry name" value="Glycos_transf_1"/>
    <property type="match status" value="1"/>
</dbReference>
<dbReference type="CDD" id="cd03820">
    <property type="entry name" value="GT4_AmsD-like"/>
    <property type="match status" value="1"/>
</dbReference>
<dbReference type="PANTHER" id="PTHR12526">
    <property type="entry name" value="GLYCOSYLTRANSFERASE"/>
    <property type="match status" value="1"/>
</dbReference>
<accession>A0ABW2XD04</accession>
<evidence type="ECO:0000259" key="4">
    <source>
        <dbReference type="Pfam" id="PF13439"/>
    </source>
</evidence>
<dbReference type="PANTHER" id="PTHR12526:SF627">
    <property type="entry name" value="D-RHAMNOSYLTRANSFERASE WBPZ"/>
    <property type="match status" value="1"/>
</dbReference>
<evidence type="ECO:0000259" key="3">
    <source>
        <dbReference type="Pfam" id="PF00534"/>
    </source>
</evidence>
<comment type="caution">
    <text evidence="5">The sequence shown here is derived from an EMBL/GenBank/DDBJ whole genome shotgun (WGS) entry which is preliminary data.</text>
</comment>
<dbReference type="RefSeq" id="WP_378322276.1">
    <property type="nucleotide sequence ID" value="NZ_JBHTGP010000003.1"/>
</dbReference>